<dbReference type="InterPro" id="IPR029480">
    <property type="entry name" value="Transpos_assoc"/>
</dbReference>
<evidence type="ECO:0000259" key="1">
    <source>
        <dbReference type="Pfam" id="PF13963"/>
    </source>
</evidence>
<comment type="caution">
    <text evidence="2">The sequence shown here is derived from an EMBL/GenBank/DDBJ whole genome shotgun (WGS) entry which is preliminary data.</text>
</comment>
<dbReference type="AlphaFoldDB" id="A0AAW2JB38"/>
<proteinExistence type="predicted"/>
<sequence length="182" mass="19411">MHETKVPNRAGLTPEFEDGVTAFIEWAKSQHAYIDGEKIKCPCLKCKNEVFKTLDEVNFDLYIKCFMLEYYYWTLHSEERVQEYFEASTPVVGARSCWPAIGLTKLDRAMEKVFRMLIYWCADGGGTAGDGGGGGGGGVGAAVGTTDCYPASSSVGAAPDGVASSGAYGLADDGVMGFGRGG</sequence>
<dbReference type="Pfam" id="PF13963">
    <property type="entry name" value="Transpos_assoc"/>
    <property type="match status" value="1"/>
</dbReference>
<accession>A0AAW2JB38</accession>
<protein>
    <recommendedName>
        <fullName evidence="1">Transposase-associated domain-containing protein</fullName>
    </recommendedName>
</protein>
<evidence type="ECO:0000313" key="2">
    <source>
        <dbReference type="EMBL" id="KAL0291403.1"/>
    </source>
</evidence>
<organism evidence="2">
    <name type="scientific">Sesamum radiatum</name>
    <name type="common">Black benniseed</name>
    <dbReference type="NCBI Taxonomy" id="300843"/>
    <lineage>
        <taxon>Eukaryota</taxon>
        <taxon>Viridiplantae</taxon>
        <taxon>Streptophyta</taxon>
        <taxon>Embryophyta</taxon>
        <taxon>Tracheophyta</taxon>
        <taxon>Spermatophyta</taxon>
        <taxon>Magnoliopsida</taxon>
        <taxon>eudicotyledons</taxon>
        <taxon>Gunneridae</taxon>
        <taxon>Pentapetalae</taxon>
        <taxon>asterids</taxon>
        <taxon>lamiids</taxon>
        <taxon>Lamiales</taxon>
        <taxon>Pedaliaceae</taxon>
        <taxon>Sesamum</taxon>
    </lineage>
</organism>
<feature type="domain" description="Transposase-associated" evidence="1">
    <location>
        <begin position="11"/>
        <end position="78"/>
    </location>
</feature>
<reference evidence="2" key="2">
    <citation type="journal article" date="2024" name="Plant">
        <title>Genomic evolution and insights into agronomic trait innovations of Sesamum species.</title>
        <authorList>
            <person name="Miao H."/>
            <person name="Wang L."/>
            <person name="Qu L."/>
            <person name="Liu H."/>
            <person name="Sun Y."/>
            <person name="Le M."/>
            <person name="Wang Q."/>
            <person name="Wei S."/>
            <person name="Zheng Y."/>
            <person name="Lin W."/>
            <person name="Duan Y."/>
            <person name="Cao H."/>
            <person name="Xiong S."/>
            <person name="Wang X."/>
            <person name="Wei L."/>
            <person name="Li C."/>
            <person name="Ma Q."/>
            <person name="Ju M."/>
            <person name="Zhao R."/>
            <person name="Li G."/>
            <person name="Mu C."/>
            <person name="Tian Q."/>
            <person name="Mei H."/>
            <person name="Zhang T."/>
            <person name="Gao T."/>
            <person name="Zhang H."/>
        </authorList>
    </citation>
    <scope>NUCLEOTIDE SEQUENCE</scope>
    <source>
        <strain evidence="2">G02</strain>
    </source>
</reference>
<dbReference type="EMBL" id="JACGWJ010000538">
    <property type="protein sequence ID" value="KAL0291403.1"/>
    <property type="molecule type" value="Genomic_DNA"/>
</dbReference>
<name>A0AAW2JB38_SESRA</name>
<gene>
    <name evidence="2" type="ORF">Sradi_7027400</name>
</gene>
<reference evidence="2" key="1">
    <citation type="submission" date="2020-06" db="EMBL/GenBank/DDBJ databases">
        <authorList>
            <person name="Li T."/>
            <person name="Hu X."/>
            <person name="Zhang T."/>
            <person name="Song X."/>
            <person name="Zhang H."/>
            <person name="Dai N."/>
            <person name="Sheng W."/>
            <person name="Hou X."/>
            <person name="Wei L."/>
        </authorList>
    </citation>
    <scope>NUCLEOTIDE SEQUENCE</scope>
    <source>
        <strain evidence="2">G02</strain>
        <tissue evidence="2">Leaf</tissue>
    </source>
</reference>